<protein>
    <submittedName>
        <fullName evidence="1">Uncharacterized protein</fullName>
    </submittedName>
</protein>
<gene>
    <name evidence="1" type="ORF">SVUK_LOCUS10550</name>
</gene>
<dbReference type="OrthoDB" id="5874696at2759"/>
<dbReference type="EMBL" id="UYYB01095491">
    <property type="protein sequence ID" value="VDM75552.1"/>
    <property type="molecule type" value="Genomic_DNA"/>
</dbReference>
<reference evidence="1 2" key="1">
    <citation type="submission" date="2018-11" db="EMBL/GenBank/DDBJ databases">
        <authorList>
            <consortium name="Pathogen Informatics"/>
        </authorList>
    </citation>
    <scope>NUCLEOTIDE SEQUENCE [LARGE SCALE GENOMIC DNA]</scope>
</reference>
<name>A0A3P7L877_STRVU</name>
<dbReference type="AlphaFoldDB" id="A0A3P7L877"/>
<keyword evidence="2" id="KW-1185">Reference proteome</keyword>
<dbReference type="Proteomes" id="UP000270094">
    <property type="component" value="Unassembled WGS sequence"/>
</dbReference>
<organism evidence="1 2">
    <name type="scientific">Strongylus vulgaris</name>
    <name type="common">Blood worm</name>
    <dbReference type="NCBI Taxonomy" id="40348"/>
    <lineage>
        <taxon>Eukaryota</taxon>
        <taxon>Metazoa</taxon>
        <taxon>Ecdysozoa</taxon>
        <taxon>Nematoda</taxon>
        <taxon>Chromadorea</taxon>
        <taxon>Rhabditida</taxon>
        <taxon>Rhabditina</taxon>
        <taxon>Rhabditomorpha</taxon>
        <taxon>Strongyloidea</taxon>
        <taxon>Strongylidae</taxon>
        <taxon>Strongylus</taxon>
    </lineage>
</organism>
<sequence>MGPERFEESLLKRKYEAAGLALQATVLSMNEHVMEVKASVCSPTTKEDDVGYLMRIVPLGEFSDDHKTFLRYKLSTHYIAPQSMHVANVSTLQEVVDFDRSCVTTASILLCKTRPQLFDCGLDRSRRRRCACGRFQFTLVESLLKTTVVATRIKCILYKSVDRDTFESIRRGNDNITYHVEQFFARPKNWVTGDEEKAGTKGR</sequence>
<accession>A0A3P7L877</accession>
<proteinExistence type="predicted"/>
<evidence type="ECO:0000313" key="2">
    <source>
        <dbReference type="Proteomes" id="UP000270094"/>
    </source>
</evidence>
<evidence type="ECO:0000313" key="1">
    <source>
        <dbReference type="EMBL" id="VDM75552.1"/>
    </source>
</evidence>